<dbReference type="EMBL" id="JAAQRI010000082">
    <property type="protein sequence ID" value="KAF5641069.1"/>
    <property type="molecule type" value="Genomic_DNA"/>
</dbReference>
<accession>A0A8H5RXS9</accession>
<keyword evidence="3" id="KW-1185">Reference proteome</keyword>
<evidence type="ECO:0000313" key="3">
    <source>
        <dbReference type="Proteomes" id="UP000530670"/>
    </source>
</evidence>
<dbReference type="OrthoDB" id="5104643at2759"/>
<sequence>MSLCSGVGVQATESPLMIHCIHCLKNALRWVPSDLTHDITPPTCSGCSTTACALRNNGATKYPVNSETLSNKCKKLSEQDVVILMRVQVNQRYYWKSDLAYESDSMIMALRNRVRNASIRLEGKYVEGASSPTCNASTISDKGETMSGLDIENLRVKIDISNSLRGIFQIQHRRQAYREAAAGNPSALAHIDADNFPPIPLAWAPALCLEALVSWAMKSLVTTRRQLARSEPLLMEVDRPRLDGTENQILCISIRFRNRGARWETAPYHCIHCLEHSAWWVPSDAMESDDVEPYGCSWNICAVRGKDGSKGCDQCDDDSSWEPLPNEQVQLLETFHLHQLCDWKSDTYFLNDSLVVDLHRKIEQAHAQLKRTASAATTAGTTTNGNVGSNGDIALQVRMDIANCLREVLETLQRRSPSSCGTIPALSEEDEEPVDDPKSDKRRTAPHADGSGQSETGGKKPRTK</sequence>
<dbReference type="AlphaFoldDB" id="A0A8H5RXS9"/>
<name>A0A8H5RXS9_9HYPO</name>
<comment type="caution">
    <text evidence="2">The sequence shown here is derived from an EMBL/GenBank/DDBJ whole genome shotgun (WGS) entry which is preliminary data.</text>
</comment>
<dbReference type="RefSeq" id="XP_037208660.1">
    <property type="nucleotide sequence ID" value="XM_037350636.1"/>
</dbReference>
<dbReference type="Proteomes" id="UP000530670">
    <property type="component" value="Unassembled WGS sequence"/>
</dbReference>
<reference evidence="2 3" key="1">
    <citation type="submission" date="2020-05" db="EMBL/GenBank/DDBJ databases">
        <title>Identification and distribution of gene clusters putatively required for synthesis of sphingolipid metabolism inhibitors in phylogenetically diverse species of the filamentous fungus Fusarium.</title>
        <authorList>
            <person name="Kim H.-S."/>
            <person name="Busman M."/>
            <person name="Brown D.W."/>
            <person name="Divon H."/>
            <person name="Uhlig S."/>
            <person name="Proctor R.H."/>
        </authorList>
    </citation>
    <scope>NUCLEOTIDE SEQUENCE [LARGE SCALE GENOMIC DNA]</scope>
    <source>
        <strain evidence="2 3">NRRL 66243</strain>
    </source>
</reference>
<organism evidence="2 3">
    <name type="scientific">Fusarium tjaetaba</name>
    <dbReference type="NCBI Taxonomy" id="1567544"/>
    <lineage>
        <taxon>Eukaryota</taxon>
        <taxon>Fungi</taxon>
        <taxon>Dikarya</taxon>
        <taxon>Ascomycota</taxon>
        <taxon>Pezizomycotina</taxon>
        <taxon>Sordariomycetes</taxon>
        <taxon>Hypocreomycetidae</taxon>
        <taxon>Hypocreales</taxon>
        <taxon>Nectriaceae</taxon>
        <taxon>Fusarium</taxon>
        <taxon>Fusarium fujikuroi species complex</taxon>
    </lineage>
</organism>
<gene>
    <name evidence="2" type="ORF">FTJAE_4251</name>
</gene>
<dbReference type="GeneID" id="59302906"/>
<proteinExistence type="predicted"/>
<protein>
    <submittedName>
        <fullName evidence="2">Uncharacterized protein</fullName>
    </submittedName>
</protein>
<evidence type="ECO:0000313" key="2">
    <source>
        <dbReference type="EMBL" id="KAF5641069.1"/>
    </source>
</evidence>
<evidence type="ECO:0000256" key="1">
    <source>
        <dbReference type="SAM" id="MobiDB-lite"/>
    </source>
</evidence>
<feature type="region of interest" description="Disordered" evidence="1">
    <location>
        <begin position="416"/>
        <end position="464"/>
    </location>
</feature>